<evidence type="ECO:0000313" key="4">
    <source>
        <dbReference type="Proteomes" id="UP000319257"/>
    </source>
</evidence>
<protein>
    <submittedName>
        <fullName evidence="3">Uncharacterized protein</fullName>
    </submittedName>
</protein>
<dbReference type="EMBL" id="SKBQ01000108">
    <property type="protein sequence ID" value="TPX18802.1"/>
    <property type="molecule type" value="Genomic_DNA"/>
</dbReference>
<feature type="region of interest" description="Disordered" evidence="1">
    <location>
        <begin position="340"/>
        <end position="386"/>
    </location>
</feature>
<keyword evidence="4" id="KW-1185">Reference proteome</keyword>
<dbReference type="GeneID" id="41978928"/>
<dbReference type="InParanoid" id="A0A507B905"/>
<accession>A0A507B905</accession>
<feature type="chain" id="PRO_5046726547" evidence="2">
    <location>
        <begin position="22"/>
        <end position="495"/>
    </location>
</feature>
<gene>
    <name evidence="3" type="ORF">E0L32_011481</name>
</gene>
<dbReference type="RefSeq" id="XP_031000513.1">
    <property type="nucleotide sequence ID" value="XM_031134216.1"/>
</dbReference>
<comment type="caution">
    <text evidence="3">The sequence shown here is derived from an EMBL/GenBank/DDBJ whole genome shotgun (WGS) entry which is preliminary data.</text>
</comment>
<keyword evidence="2" id="KW-0732">Signal</keyword>
<organism evidence="3 4">
    <name type="scientific">Thyridium curvatum</name>
    <dbReference type="NCBI Taxonomy" id="1093900"/>
    <lineage>
        <taxon>Eukaryota</taxon>
        <taxon>Fungi</taxon>
        <taxon>Dikarya</taxon>
        <taxon>Ascomycota</taxon>
        <taxon>Pezizomycotina</taxon>
        <taxon>Sordariomycetes</taxon>
        <taxon>Sordariomycetidae</taxon>
        <taxon>Thyridiales</taxon>
        <taxon>Thyridiaceae</taxon>
        <taxon>Thyridium</taxon>
    </lineage>
</organism>
<evidence type="ECO:0000256" key="2">
    <source>
        <dbReference type="SAM" id="SignalP"/>
    </source>
</evidence>
<name>A0A507B905_9PEZI</name>
<reference evidence="3 4" key="1">
    <citation type="submission" date="2019-06" db="EMBL/GenBank/DDBJ databases">
        <title>Draft genome sequence of the filamentous fungus Phialemoniopsis curvata isolated from diesel fuel.</title>
        <authorList>
            <person name="Varaljay V.A."/>
            <person name="Lyon W.J."/>
            <person name="Crouch A.L."/>
            <person name="Drake C.E."/>
            <person name="Hollomon J.M."/>
            <person name="Nadeau L.J."/>
            <person name="Nunn H.S."/>
            <person name="Stevenson B.S."/>
            <person name="Bojanowski C.L."/>
            <person name="Crookes-Goodson W.J."/>
        </authorList>
    </citation>
    <scope>NUCLEOTIDE SEQUENCE [LARGE SCALE GENOMIC DNA]</scope>
    <source>
        <strain evidence="3 4">D216</strain>
    </source>
</reference>
<feature type="signal peptide" evidence="2">
    <location>
        <begin position="1"/>
        <end position="21"/>
    </location>
</feature>
<dbReference type="Proteomes" id="UP000319257">
    <property type="component" value="Unassembled WGS sequence"/>
</dbReference>
<sequence>MAQVASAILINAVFSIPLILSLFPSPQPMTASVRIAAGSLSFHPEIDGTSTGGDMPNFELYDVRGGLLGRKYSNNALVSGAETSNDHVGDGQVRDIEISTTGTPEYIKLGYMNEDSDDPLCIAYLQVTSARGADFLTWNGEYGKQCGMKWYPSQLRYPGDSDSFRPACVWIGNHDASMPRGLTLKLTDFSGQSADRAAAAGRQWTANNDLICKAPGRMLFWKTLNAKTDCLPYYNRIPARSPEGEDQNPLEIMGGHTLKEGCDPGKPWIDVDLRPPPPAGDGAFGGVASAIPAPIPNGAGSFGGVSGSIPIDDPTTKIGAGSFGGVAGFIPIPTSTTTSLRGGLLSTMSAQPVGPTPEPTLLGDPNEKRSSDDADADVKRRRESRLKTRRALRARKDPCVNSLTISEHGEHSATEVCGSKNSWGADFVSTVERRYCDMCTREVWPLCEEGAVDKGCFHVGRRELVLDDGADEAAGLLGRRDELQKDFARVEHWKA</sequence>
<feature type="compositionally biased region" description="Basic and acidic residues" evidence="1">
    <location>
        <begin position="365"/>
        <end position="380"/>
    </location>
</feature>
<dbReference type="OrthoDB" id="5365129at2759"/>
<proteinExistence type="predicted"/>
<evidence type="ECO:0000313" key="3">
    <source>
        <dbReference type="EMBL" id="TPX18802.1"/>
    </source>
</evidence>
<evidence type="ECO:0000256" key="1">
    <source>
        <dbReference type="SAM" id="MobiDB-lite"/>
    </source>
</evidence>
<dbReference type="STRING" id="1093900.A0A507B905"/>
<dbReference type="AlphaFoldDB" id="A0A507B905"/>